<evidence type="ECO:0000313" key="3">
    <source>
        <dbReference type="Proteomes" id="UP000037854"/>
    </source>
</evidence>
<accession>A0ABR5MFC7</accession>
<feature type="transmembrane region" description="Helical" evidence="1">
    <location>
        <begin position="183"/>
        <end position="203"/>
    </location>
</feature>
<gene>
    <name evidence="2" type="ORF">AFL42_16855</name>
</gene>
<keyword evidence="1" id="KW-0812">Transmembrane</keyword>
<comment type="caution">
    <text evidence="2">The sequence shown here is derived from an EMBL/GenBank/DDBJ whole genome shotgun (WGS) entry which is preliminary data.</text>
</comment>
<reference evidence="2 3" key="1">
    <citation type="submission" date="2015-07" db="EMBL/GenBank/DDBJ databases">
        <title>High-quality draft genome sequence of Oceanobacillus caeni HM6, a bacillus isolated from a human feces.</title>
        <authorList>
            <person name="Kumar J."/>
            <person name="Verma M.K."/>
            <person name="Pandey R."/>
            <person name="Bhambi M."/>
            <person name="Chauhan N."/>
        </authorList>
    </citation>
    <scope>NUCLEOTIDE SEQUENCE [LARGE SCALE GENOMIC DNA]</scope>
    <source>
        <strain evidence="2 3">HM6</strain>
    </source>
</reference>
<keyword evidence="1" id="KW-1133">Transmembrane helix</keyword>
<evidence type="ECO:0000313" key="2">
    <source>
        <dbReference type="EMBL" id="KPH70231.1"/>
    </source>
</evidence>
<organism evidence="2 3">
    <name type="scientific">Oceanobacillus caeni</name>
    <dbReference type="NCBI Taxonomy" id="405946"/>
    <lineage>
        <taxon>Bacteria</taxon>
        <taxon>Bacillati</taxon>
        <taxon>Bacillota</taxon>
        <taxon>Bacilli</taxon>
        <taxon>Bacillales</taxon>
        <taxon>Bacillaceae</taxon>
        <taxon>Oceanobacillus</taxon>
    </lineage>
</organism>
<proteinExistence type="predicted"/>
<dbReference type="RefSeq" id="WP_060669290.1">
    <property type="nucleotide sequence ID" value="NZ_LGTK01000105.1"/>
</dbReference>
<feature type="transmembrane region" description="Helical" evidence="1">
    <location>
        <begin position="40"/>
        <end position="61"/>
    </location>
</feature>
<feature type="transmembrane region" description="Helical" evidence="1">
    <location>
        <begin position="134"/>
        <end position="153"/>
    </location>
</feature>
<dbReference type="EMBL" id="LGTK01000105">
    <property type="protein sequence ID" value="KPH70231.1"/>
    <property type="molecule type" value="Genomic_DNA"/>
</dbReference>
<keyword evidence="1" id="KW-0472">Membrane</keyword>
<feature type="transmembrane region" description="Helical" evidence="1">
    <location>
        <begin position="12"/>
        <end position="33"/>
    </location>
</feature>
<evidence type="ECO:0008006" key="4">
    <source>
        <dbReference type="Google" id="ProtNLM"/>
    </source>
</evidence>
<sequence length="215" mass="25457">MDVILEYQWEVFIGIEVLSLVSLLLFGVVRYVFNKQKRSLSFLFLFVLLLFLEAALAVFIYRETGEFSTFQIVITIFVIYACTFGISDFKKLDRWMRLKIGNWRGIELLTEKDKYVMKKQKDPKYIAKKYRYSSMIHFLLFVIAQLIFLSYSLDSMEQAIPYLTDLSWIGTEYVEETPYSNETLYGISMVWGLVFIVDFMYSWSYTIFPAKQKGE</sequence>
<dbReference type="Proteomes" id="UP000037854">
    <property type="component" value="Unassembled WGS sequence"/>
</dbReference>
<name>A0ABR5MFC7_9BACI</name>
<protein>
    <recommendedName>
        <fullName evidence="4">Integral membrane protein</fullName>
    </recommendedName>
</protein>
<feature type="transmembrane region" description="Helical" evidence="1">
    <location>
        <begin position="67"/>
        <end position="89"/>
    </location>
</feature>
<evidence type="ECO:0000256" key="1">
    <source>
        <dbReference type="SAM" id="Phobius"/>
    </source>
</evidence>
<keyword evidence="3" id="KW-1185">Reference proteome</keyword>